<dbReference type="InterPro" id="IPR038752">
    <property type="entry name" value="IQCH"/>
</dbReference>
<dbReference type="PANTHER" id="PTHR14465:SF0">
    <property type="entry name" value="IQ DOMAIN-CONTAINING PROTEIN H"/>
    <property type="match status" value="1"/>
</dbReference>
<evidence type="ECO:0000256" key="1">
    <source>
        <dbReference type="SAM" id="MobiDB-lite"/>
    </source>
</evidence>
<protein>
    <recommendedName>
        <fullName evidence="2">IQCH-like ATP-grasp domain-containing protein</fullName>
    </recommendedName>
</protein>
<accession>A0AA85AQ17</accession>
<evidence type="ECO:0000313" key="3">
    <source>
        <dbReference type="Proteomes" id="UP000050790"/>
    </source>
</evidence>
<organism evidence="3 4">
    <name type="scientific">Schistosoma margrebowiei</name>
    <dbReference type="NCBI Taxonomy" id="48269"/>
    <lineage>
        <taxon>Eukaryota</taxon>
        <taxon>Metazoa</taxon>
        <taxon>Spiralia</taxon>
        <taxon>Lophotrochozoa</taxon>
        <taxon>Platyhelminthes</taxon>
        <taxon>Trematoda</taxon>
        <taxon>Digenea</taxon>
        <taxon>Strigeidida</taxon>
        <taxon>Schistosomatoidea</taxon>
        <taxon>Schistosomatidae</taxon>
        <taxon>Schistosoma</taxon>
    </lineage>
</organism>
<dbReference type="Pfam" id="PF24923">
    <property type="entry name" value="ATP-grasp_IQCH"/>
    <property type="match status" value="1"/>
</dbReference>
<reference evidence="4" key="1">
    <citation type="submission" date="2023-11" db="UniProtKB">
        <authorList>
            <consortium name="WormBaseParasite"/>
        </authorList>
    </citation>
    <scope>IDENTIFICATION</scope>
</reference>
<dbReference type="AlphaFoldDB" id="A0AA85AQ17"/>
<evidence type="ECO:0000313" key="4">
    <source>
        <dbReference type="WBParaSite" id="SMRG1_95140.2"/>
    </source>
</evidence>
<dbReference type="WBParaSite" id="SMRG1_95140.2">
    <property type="protein sequence ID" value="SMRG1_95140.2"/>
    <property type="gene ID" value="SMRG1_95140"/>
</dbReference>
<dbReference type="Pfam" id="PF00612">
    <property type="entry name" value="IQ"/>
    <property type="match status" value="1"/>
</dbReference>
<dbReference type="InterPro" id="IPR000048">
    <property type="entry name" value="IQ_motif_EF-hand-BS"/>
</dbReference>
<dbReference type="InterPro" id="IPR056855">
    <property type="entry name" value="ATP-grasp_IQCH"/>
</dbReference>
<feature type="domain" description="IQCH-like ATP-grasp" evidence="2">
    <location>
        <begin position="766"/>
        <end position="1008"/>
    </location>
</feature>
<proteinExistence type="predicted"/>
<feature type="region of interest" description="Disordered" evidence="1">
    <location>
        <begin position="311"/>
        <end position="335"/>
    </location>
</feature>
<feature type="compositionally biased region" description="Polar residues" evidence="1">
    <location>
        <begin position="311"/>
        <end position="323"/>
    </location>
</feature>
<dbReference type="Proteomes" id="UP000050790">
    <property type="component" value="Unassembled WGS sequence"/>
</dbReference>
<evidence type="ECO:0000259" key="2">
    <source>
        <dbReference type="Pfam" id="PF24923"/>
    </source>
</evidence>
<dbReference type="PROSITE" id="PS50096">
    <property type="entry name" value="IQ"/>
    <property type="match status" value="1"/>
</dbReference>
<name>A0AA85AQ17_9TREM</name>
<dbReference type="PANTHER" id="PTHR14465">
    <property type="entry name" value="IQ DOMAIN-CONTAINING PROTEIN H"/>
    <property type="match status" value="1"/>
</dbReference>
<sequence>MATQYPDKIGGLLIKTRDNLALMNMICADGYRGDVDESSLLQSLLNKAHLNIKSLSHELALKATEEYCSPVEFADDILKLNDRCLLAQRSKVSFERTENKEINMNTKENGQIDAIDLYPLKHLSPGEKFKLENALKILSDPSHPFNRQTVQNAYGIQLPTILQTRVTEEQQRQNKKIQESKSQSNVALTTVRKKKRDLKLIQYDETSDNNCNALNLIQRGLIPSNAQITFDPSPMQTKSMHLISPSTKLPHQPITINDLCPVYEPTNIHEVPKPITFKKKSRSVLSDSKSVAVRDVSKADKNTESVFITENPTLSRKQASSKATPPPCTPITTSSSHGNFWLTTEEGLFQTQSEDYQAFEAQFTDNWDKISILLCELENLFDFYGISVAVVNGIKLAKLAKDYENNLGSLTSDILLTSIEDSQTIRRIMTEPGSSFRGRQGPTRAAIKIQSTFRRYRAQKQYDEQKRLRGAAAIISTSWIRYKKMKQLRERLSNTRKYCTEISQKKLKELGNNWERFEQNSHVVVHLPSASYSESIRQQLGSIEELEYMESRQIARICEIRNPNRDVVIVTRAPISDDLLEYYNKLLGLTTAIETGQAENQCSISSRYRIIVPEAIKYFHSNAESPMCLASLLKYSPRALKHIRRFIAGRPAILIPGFGEHDDIFYVANCLEIPVWSSTPSINSLFTLQSTTRRLVKQLLDTLSDRDISTDLKNHNISKASALFTSVITSRRKFIDDTRTNKLVEGFGKFKKDIDKFVTGQNYWPIEQPPGDFDIYTMDHLCETLASLFTENLPIKNWLLKIDHNNIDKHATAFISIENLQSFKWALEQRQWHGAARWNKKWAQETTYVKILSEVPQLLQRHLKLFPNSFYTDSTSFIEAFLKHGGVIEACPPIDEWTNLSVVIAILPNKTVRIVASGDQLHSEDKFCTWGETIPMSSVTPLWVNNLSMGLGSLMANKGVVGYVNIDFLTFIHPEKNEQILWITDIKPGYTDLLAMTQLVLFATNTIFKINQSTGEHEIIAKPPTILLEKMIVKSQETIISNELQENKFKRYAIVTTRLHHSNLTMIQYSVFFKICRANYIGYNLKDRQGILFSPMDSYRRDRLALVSISESLEEALRKFGSTLKILHKEVSTPNMTGISNFQSIIKEVEQILGQVIENSLDQNMNQSIKSIQQNKKIIKKINEEY</sequence>